<keyword evidence="3" id="KW-1185">Reference proteome</keyword>
<dbReference type="CDD" id="cd07067">
    <property type="entry name" value="HP_PGM_like"/>
    <property type="match status" value="1"/>
</dbReference>
<dbReference type="Proteomes" id="UP001139031">
    <property type="component" value="Unassembled WGS sequence"/>
</dbReference>
<organism evidence="2 3">
    <name type="scientific">Nannocystis pusilla</name>
    <dbReference type="NCBI Taxonomy" id="889268"/>
    <lineage>
        <taxon>Bacteria</taxon>
        <taxon>Pseudomonadati</taxon>
        <taxon>Myxococcota</taxon>
        <taxon>Polyangia</taxon>
        <taxon>Nannocystales</taxon>
        <taxon>Nannocystaceae</taxon>
        <taxon>Nannocystis</taxon>
    </lineage>
</organism>
<evidence type="ECO:0000313" key="2">
    <source>
        <dbReference type="EMBL" id="MBZ5709778.1"/>
    </source>
</evidence>
<name>A0ABS7TNG9_9BACT</name>
<dbReference type="EMBL" id="JAIRAU010000008">
    <property type="protein sequence ID" value="MBZ5709778.1"/>
    <property type="molecule type" value="Genomic_DNA"/>
</dbReference>
<dbReference type="PANTHER" id="PTHR48100:SF1">
    <property type="entry name" value="HISTIDINE PHOSPHATASE FAMILY PROTEIN-RELATED"/>
    <property type="match status" value="1"/>
</dbReference>
<comment type="caution">
    <text evidence="2">The sequence shown here is derived from an EMBL/GenBank/DDBJ whole genome shotgun (WGS) entry which is preliminary data.</text>
</comment>
<dbReference type="PIRSF" id="PIRSF000709">
    <property type="entry name" value="6PFK_2-Ptase"/>
    <property type="match status" value="1"/>
</dbReference>
<dbReference type="Gene3D" id="3.40.50.1240">
    <property type="entry name" value="Phosphoglycerate mutase-like"/>
    <property type="match status" value="1"/>
</dbReference>
<dbReference type="Pfam" id="PF00300">
    <property type="entry name" value="His_Phos_1"/>
    <property type="match status" value="1"/>
</dbReference>
<evidence type="ECO:0000313" key="3">
    <source>
        <dbReference type="Proteomes" id="UP001139031"/>
    </source>
</evidence>
<dbReference type="InterPro" id="IPR029033">
    <property type="entry name" value="His_PPase_superfam"/>
</dbReference>
<accession>A0ABS7TNG9</accession>
<protein>
    <submittedName>
        <fullName evidence="2">Histidine phosphatase family protein</fullName>
    </submittedName>
</protein>
<gene>
    <name evidence="2" type="ORF">K7C98_10980</name>
</gene>
<dbReference type="PANTHER" id="PTHR48100">
    <property type="entry name" value="BROAD-SPECIFICITY PHOSPHATASE YOR283W-RELATED"/>
    <property type="match status" value="1"/>
</dbReference>
<sequence length="230" mass="24058">MTIAATSRRPGGLRPAAPTPPELVLVRHGETVGQSSIRLYGATDVALSSLGLSQIERVAAALAAEAGFEAVLASPLQRSRAAAALVAGGQRPPPEVTVVPEFAEVDFGAWEGLTFDEVAGRDPAGYARYHAEGLAFAYPGGESRQAFWDRVQAGARRVLAAPACPRTVAVLHKGVIKAVIAALTGMSQAEAAVLPVSLAGVYRLRHRPDGRWDIQVQNATEHLGELDLGG</sequence>
<dbReference type="InterPro" id="IPR013078">
    <property type="entry name" value="His_Pase_superF_clade-1"/>
</dbReference>
<feature type="region of interest" description="Disordered" evidence="1">
    <location>
        <begin position="1"/>
        <end position="20"/>
    </location>
</feature>
<dbReference type="SUPFAM" id="SSF53254">
    <property type="entry name" value="Phosphoglycerate mutase-like"/>
    <property type="match status" value="1"/>
</dbReference>
<dbReference type="RefSeq" id="WP_224191543.1">
    <property type="nucleotide sequence ID" value="NZ_JAIRAU010000008.1"/>
</dbReference>
<evidence type="ECO:0000256" key="1">
    <source>
        <dbReference type="SAM" id="MobiDB-lite"/>
    </source>
</evidence>
<dbReference type="SMART" id="SM00855">
    <property type="entry name" value="PGAM"/>
    <property type="match status" value="1"/>
</dbReference>
<dbReference type="InterPro" id="IPR050275">
    <property type="entry name" value="PGM_Phosphatase"/>
</dbReference>
<proteinExistence type="predicted"/>
<reference evidence="2" key="1">
    <citation type="submission" date="2021-08" db="EMBL/GenBank/DDBJ databases">
        <authorList>
            <person name="Stevens D.C."/>
        </authorList>
    </citation>
    <scope>NUCLEOTIDE SEQUENCE</scope>
    <source>
        <strain evidence="2">DSM 53165</strain>
    </source>
</reference>